<name>A0A1E4TF09_9ASCO</name>
<dbReference type="Pfam" id="PF00172">
    <property type="entry name" value="Zn_clus"/>
    <property type="match status" value="1"/>
</dbReference>
<organism evidence="5 6">
    <name type="scientific">Tortispora caseinolytica NRRL Y-17796</name>
    <dbReference type="NCBI Taxonomy" id="767744"/>
    <lineage>
        <taxon>Eukaryota</taxon>
        <taxon>Fungi</taxon>
        <taxon>Dikarya</taxon>
        <taxon>Ascomycota</taxon>
        <taxon>Saccharomycotina</taxon>
        <taxon>Trigonopsidomycetes</taxon>
        <taxon>Trigonopsidales</taxon>
        <taxon>Trigonopsidaceae</taxon>
        <taxon>Tortispora</taxon>
    </lineage>
</organism>
<evidence type="ECO:0000256" key="3">
    <source>
        <dbReference type="SAM" id="MobiDB-lite"/>
    </source>
</evidence>
<dbReference type="GO" id="GO:0045944">
    <property type="term" value="P:positive regulation of transcription by RNA polymerase II"/>
    <property type="evidence" value="ECO:0007669"/>
    <property type="project" value="TreeGrafter"/>
</dbReference>
<evidence type="ECO:0000313" key="6">
    <source>
        <dbReference type="Proteomes" id="UP000095023"/>
    </source>
</evidence>
<dbReference type="OrthoDB" id="5229455at2759"/>
<evidence type="ECO:0000259" key="4">
    <source>
        <dbReference type="PROSITE" id="PS50048"/>
    </source>
</evidence>
<evidence type="ECO:0000256" key="2">
    <source>
        <dbReference type="ARBA" id="ARBA00023242"/>
    </source>
</evidence>
<keyword evidence="2" id="KW-0539">Nucleus</keyword>
<dbReference type="InterPro" id="IPR021858">
    <property type="entry name" value="Fun_TF"/>
</dbReference>
<dbReference type="Gene3D" id="4.10.240.10">
    <property type="entry name" value="Zn(2)-C6 fungal-type DNA-binding domain"/>
    <property type="match status" value="1"/>
</dbReference>
<dbReference type="PANTHER" id="PTHR37534:SF7">
    <property type="entry name" value="TRANSCRIPTIONAL ACTIVATOR PROTEIN UGA3"/>
    <property type="match status" value="1"/>
</dbReference>
<protein>
    <recommendedName>
        <fullName evidence="4">Zn(2)-C6 fungal-type domain-containing protein</fullName>
    </recommendedName>
</protein>
<evidence type="ECO:0000313" key="5">
    <source>
        <dbReference type="EMBL" id="ODV90344.1"/>
    </source>
</evidence>
<dbReference type="InterPro" id="IPR001138">
    <property type="entry name" value="Zn2Cys6_DnaBD"/>
</dbReference>
<feature type="compositionally biased region" description="Low complexity" evidence="3">
    <location>
        <begin position="420"/>
        <end position="430"/>
    </location>
</feature>
<feature type="region of interest" description="Disordered" evidence="3">
    <location>
        <begin position="409"/>
        <end position="449"/>
    </location>
</feature>
<dbReference type="EMBL" id="KV453842">
    <property type="protein sequence ID" value="ODV90344.1"/>
    <property type="molecule type" value="Genomic_DNA"/>
</dbReference>
<dbReference type="SUPFAM" id="SSF57701">
    <property type="entry name" value="Zn2/Cys6 DNA-binding domain"/>
    <property type="match status" value="1"/>
</dbReference>
<sequence length="682" mass="76752">MTPQGPIEKTSRGTGRIRRFSKRSRSGCILCKKRKKKCDEKKPKCTSCTRLGTHCEWPAAMPDRDRSSSPYSLLPNTIDTSAIEVHPMSFDQRFSDSLPLDHYLGYRAPSTSDHTHASSLNSLVPSSPSLLLHGAFDHFEESIDRFNDAVSPLTAAASSGSPQQLSQMLRMLMDSPPAEDTQDTATDNKSTAFDKTLTTYRPSASLQFVPSTSTELYDVETDFLSFWVSHVVPSNSVVEASKSAFLVYIMPMMSYSPAIRSTVFAWAATQRYHFFNDPNDQTLAEHYSNDALTRLRAINPTQMNKSDIDTSIAAALLYCGVESMGGLDHFWPEALSIAKSIIDTYGGELAFAKSESPSRLWLVRNLFYHDVLSAITCNTVPHISDVSLLIAESCLFGVPLSKRNLTREARNRRMSVATQSSSSSSESNSSVHGPKLPNPALDMNVPTTGDDDVFEPMPESRELEKLRKISRDLSASDALMAYSQGIFCILWRVARLAYENFTFPESMFVIFTDIRRQIETWQPSSTEFASSFELVYFAEVYRAAARLALYVTIMRHTDNLAKMYQDPLRKTFTSEEIDQNIFKITDLSYDLHSLSPPEAGIVFPLFIAGCLARDHHTRHRIILRLSRRKAETGIANSIPAIRIISRIGEIREEYPEKKEEFWASEWDWVSVMTELNVRPIMS</sequence>
<dbReference type="Pfam" id="PF11951">
    <property type="entry name" value="Fungal_trans_2"/>
    <property type="match status" value="1"/>
</dbReference>
<dbReference type="PANTHER" id="PTHR37534">
    <property type="entry name" value="TRANSCRIPTIONAL ACTIVATOR PROTEIN UGA3"/>
    <property type="match status" value="1"/>
</dbReference>
<dbReference type="InterPro" id="IPR036864">
    <property type="entry name" value="Zn2-C6_fun-type_DNA-bd_sf"/>
</dbReference>
<dbReference type="Proteomes" id="UP000095023">
    <property type="component" value="Unassembled WGS sequence"/>
</dbReference>
<feature type="domain" description="Zn(2)-C6 fungal-type" evidence="4">
    <location>
        <begin position="27"/>
        <end position="57"/>
    </location>
</feature>
<dbReference type="GO" id="GO:0000976">
    <property type="term" value="F:transcription cis-regulatory region binding"/>
    <property type="evidence" value="ECO:0007669"/>
    <property type="project" value="TreeGrafter"/>
</dbReference>
<dbReference type="GO" id="GO:0008270">
    <property type="term" value="F:zinc ion binding"/>
    <property type="evidence" value="ECO:0007669"/>
    <property type="project" value="InterPro"/>
</dbReference>
<dbReference type="AlphaFoldDB" id="A0A1E4TF09"/>
<dbReference type="SMART" id="SM00066">
    <property type="entry name" value="GAL4"/>
    <property type="match status" value="1"/>
</dbReference>
<evidence type="ECO:0000256" key="1">
    <source>
        <dbReference type="ARBA" id="ARBA00004123"/>
    </source>
</evidence>
<dbReference type="GO" id="GO:0005634">
    <property type="term" value="C:nucleus"/>
    <property type="evidence" value="ECO:0007669"/>
    <property type="project" value="UniProtKB-SubCell"/>
</dbReference>
<gene>
    <name evidence="5" type="ORF">CANCADRAFT_56882</name>
</gene>
<reference evidence="6" key="1">
    <citation type="submission" date="2016-02" db="EMBL/GenBank/DDBJ databases">
        <title>Comparative genomics of biotechnologically important yeasts.</title>
        <authorList>
            <consortium name="DOE Joint Genome Institute"/>
            <person name="Riley R."/>
            <person name="Haridas S."/>
            <person name="Wolfe K.H."/>
            <person name="Lopes M.R."/>
            <person name="Hittinger C.T."/>
            <person name="Goker M."/>
            <person name="Salamov A."/>
            <person name="Wisecaver J."/>
            <person name="Long T.M."/>
            <person name="Aerts A.L."/>
            <person name="Barry K."/>
            <person name="Choi C."/>
            <person name="Clum A."/>
            <person name="Coughlan A.Y."/>
            <person name="Deshpande S."/>
            <person name="Douglass A.P."/>
            <person name="Hanson S.J."/>
            <person name="Klenk H.-P."/>
            <person name="Labutti K."/>
            <person name="Lapidus A."/>
            <person name="Lindquist E."/>
            <person name="Lipzen A."/>
            <person name="Meier-Kolthoff J.P."/>
            <person name="Ohm R.A."/>
            <person name="Otillar R.P."/>
            <person name="Pangilinan J."/>
            <person name="Peng Y."/>
            <person name="Rokas A."/>
            <person name="Rosa C.A."/>
            <person name="Scheuner C."/>
            <person name="Sibirny A.A."/>
            <person name="Slot J.C."/>
            <person name="Stielow J.B."/>
            <person name="Sun H."/>
            <person name="Kurtzman C.P."/>
            <person name="Blackwell M."/>
            <person name="Jeffries T.W."/>
            <person name="Grigoriev I.V."/>
        </authorList>
    </citation>
    <scope>NUCLEOTIDE SEQUENCE [LARGE SCALE GENOMIC DNA]</scope>
    <source>
        <strain evidence="6">NRRL Y-17796</strain>
    </source>
</reference>
<dbReference type="PROSITE" id="PS00463">
    <property type="entry name" value="ZN2_CY6_FUNGAL_1"/>
    <property type="match status" value="1"/>
</dbReference>
<accession>A0A1E4TF09</accession>
<keyword evidence="6" id="KW-1185">Reference proteome</keyword>
<dbReference type="PROSITE" id="PS50048">
    <property type="entry name" value="ZN2_CY6_FUNGAL_2"/>
    <property type="match status" value="1"/>
</dbReference>
<dbReference type="GO" id="GO:0000981">
    <property type="term" value="F:DNA-binding transcription factor activity, RNA polymerase II-specific"/>
    <property type="evidence" value="ECO:0007669"/>
    <property type="project" value="InterPro"/>
</dbReference>
<proteinExistence type="predicted"/>
<comment type="subcellular location">
    <subcellularLocation>
        <location evidence="1">Nucleus</location>
    </subcellularLocation>
</comment>